<feature type="compositionally biased region" description="Low complexity" evidence="1">
    <location>
        <begin position="51"/>
        <end position="73"/>
    </location>
</feature>
<organism evidence="2">
    <name type="scientific">Cacopsylla melanoneura</name>
    <dbReference type="NCBI Taxonomy" id="428564"/>
    <lineage>
        <taxon>Eukaryota</taxon>
        <taxon>Metazoa</taxon>
        <taxon>Ecdysozoa</taxon>
        <taxon>Arthropoda</taxon>
        <taxon>Hexapoda</taxon>
        <taxon>Insecta</taxon>
        <taxon>Pterygota</taxon>
        <taxon>Neoptera</taxon>
        <taxon>Paraneoptera</taxon>
        <taxon>Hemiptera</taxon>
        <taxon>Sternorrhyncha</taxon>
        <taxon>Psylloidea</taxon>
        <taxon>Psyllidae</taxon>
        <taxon>Psyllinae</taxon>
        <taxon>Cacopsylla</taxon>
    </lineage>
</organism>
<evidence type="ECO:0000256" key="1">
    <source>
        <dbReference type="SAM" id="MobiDB-lite"/>
    </source>
</evidence>
<name>A0A8D8Y257_9HEMI</name>
<sequence length="272" mass="31032">MMPTTKSHSIYTTAPTYTTAIPTTYYQPTYTTQHPYYETTPFITTEEPGVTEHPTTYPPVTTETPVITTHPPVSSTTKRTGIKGHRHNFFTASTTDYPSTTPRVRGVKGGRRYNFVIPDNNEVPIVPPVRKTGIKGYRRYSQGLEPSAPSFELSDEVSNDKETRLNKAVHFYFAPRRQVRDLSHIIDDQVNVSSNVHLAYEKSPEEVDVKTLKGKKKPLKNVFVYDPESTFRGVQEDVKGHATYDIKRPDIKGRSGDRWKKYFIDNPMPSDW</sequence>
<dbReference type="AlphaFoldDB" id="A0A8D8Y257"/>
<dbReference type="EMBL" id="HBUF01354245">
    <property type="protein sequence ID" value="CAG6716298.1"/>
    <property type="molecule type" value="Transcribed_RNA"/>
</dbReference>
<protein>
    <submittedName>
        <fullName evidence="2">Uncharacterized protein</fullName>
    </submittedName>
</protein>
<accession>A0A8D8Y257</accession>
<proteinExistence type="predicted"/>
<reference evidence="2" key="1">
    <citation type="submission" date="2021-05" db="EMBL/GenBank/DDBJ databases">
        <authorList>
            <person name="Alioto T."/>
            <person name="Alioto T."/>
            <person name="Gomez Garrido J."/>
        </authorList>
    </citation>
    <scope>NUCLEOTIDE SEQUENCE</scope>
</reference>
<feature type="region of interest" description="Disordered" evidence="1">
    <location>
        <begin position="46"/>
        <end position="81"/>
    </location>
</feature>
<evidence type="ECO:0000313" key="2">
    <source>
        <dbReference type="EMBL" id="CAG6716298.1"/>
    </source>
</evidence>